<dbReference type="RefSeq" id="WP_097107507.1">
    <property type="nucleotide sequence ID" value="NZ_OCMU01000004.1"/>
</dbReference>
<dbReference type="EMBL" id="OCMU01000004">
    <property type="protein sequence ID" value="SOD22609.1"/>
    <property type="molecule type" value="Genomic_DNA"/>
</dbReference>
<accession>A0A286AL55</accession>
<evidence type="ECO:0000313" key="1">
    <source>
        <dbReference type="EMBL" id="SOD22609.1"/>
    </source>
</evidence>
<dbReference type="AlphaFoldDB" id="A0A286AL55"/>
<evidence type="ECO:0000313" key="2">
    <source>
        <dbReference type="Proteomes" id="UP000219335"/>
    </source>
</evidence>
<gene>
    <name evidence="1" type="ORF">SAMN06297164_3526</name>
</gene>
<proteinExistence type="predicted"/>
<organism evidence="1 2">
    <name type="scientific">Nitrosomonas ureae</name>
    <dbReference type="NCBI Taxonomy" id="44577"/>
    <lineage>
        <taxon>Bacteria</taxon>
        <taxon>Pseudomonadati</taxon>
        <taxon>Pseudomonadota</taxon>
        <taxon>Betaproteobacteria</taxon>
        <taxon>Nitrosomonadales</taxon>
        <taxon>Nitrosomonadaceae</taxon>
        <taxon>Nitrosomonas</taxon>
    </lineage>
</organism>
<sequence length="611" mass="70250">MSKPFLYIDHILSLDGLYFRIPRIVAYNRLEARPRTLDFTGSLRAEVRDPLWMLTRQWQFGEFQGEDAASPVTSRIAYQHQTIDQVTFRDKKGFAFDAIKMPLETRVERERIPLAVRETVGGEIYSDVIFAVQWGKKFLRMLKDASLESHHELYLKRFPIRVLPTDPPVGQTRAIQDAESEQIMTSVAGHLADGVAIWLSVEKDIHDPWLDTQPGGNKAALKSIVTRFAKYCSEKFKRLFTQPEDLTDSAWQKNHLEYKFSVGEASVPEEPQPVLFAEQYHQGHLDWYSFDAVTDRKLTRDSEAPPAVESEQVESFLPAPVRFKGQPQPRFWEMEETQTDFGKIETSTTGLLHLMLAEFGLIYSNDWFMLPHPMPINTVCEIRGILVDDTFGRHTFIRPAGRGPETLWQRWAMFHHTEKDSQWPSASRFYLVPAVGKVLESEPLERINFMRDEMANMVWGVESIVPSQMGKGISGYETARQNEKAAPLTATDENVKIRYVVGTTVPKNWIPFIPVHAEGSVSEIRLQRARMVGGESPRGWLLREPGSPYFVEEEEVPRTGIYVERSWQRTRWIGGKTFIWVGRRKTAGKGEGWSQLVFDQIIDLKQTKDQQ</sequence>
<protein>
    <submittedName>
        <fullName evidence="1">Uncharacterized protein</fullName>
    </submittedName>
</protein>
<dbReference type="Proteomes" id="UP000219335">
    <property type="component" value="Unassembled WGS sequence"/>
</dbReference>
<name>A0A286AL55_9PROT</name>
<reference evidence="1 2" key="1">
    <citation type="submission" date="2017-09" db="EMBL/GenBank/DDBJ databases">
        <authorList>
            <person name="Ehlers B."/>
            <person name="Leendertz F.H."/>
        </authorList>
    </citation>
    <scope>NUCLEOTIDE SEQUENCE [LARGE SCALE GENOMIC DNA]</scope>
    <source>
        <strain evidence="1 2">Nm42</strain>
    </source>
</reference>